<keyword evidence="4 6" id="KW-0808">Transferase</keyword>
<evidence type="ECO:0000256" key="6">
    <source>
        <dbReference type="HAMAP-Rule" id="MF_01877"/>
    </source>
</evidence>
<evidence type="ECO:0000256" key="2">
    <source>
        <dbReference type="ARBA" id="ARBA00022552"/>
    </source>
</evidence>
<dbReference type="InterPro" id="IPR000878">
    <property type="entry name" value="4pyrrol_Mease"/>
</dbReference>
<dbReference type="Pfam" id="PF00590">
    <property type="entry name" value="TP_methylase"/>
    <property type="match status" value="1"/>
</dbReference>
<dbReference type="PROSITE" id="PS01296">
    <property type="entry name" value="RSMI"/>
    <property type="match status" value="1"/>
</dbReference>
<comment type="catalytic activity">
    <reaction evidence="6">
        <text>cytidine(1402) in 16S rRNA + S-adenosyl-L-methionine = 2'-O-methylcytidine(1402) in 16S rRNA + S-adenosyl-L-homocysteine + H(+)</text>
        <dbReference type="Rhea" id="RHEA:42924"/>
        <dbReference type="Rhea" id="RHEA-COMP:10285"/>
        <dbReference type="Rhea" id="RHEA-COMP:10286"/>
        <dbReference type="ChEBI" id="CHEBI:15378"/>
        <dbReference type="ChEBI" id="CHEBI:57856"/>
        <dbReference type="ChEBI" id="CHEBI:59789"/>
        <dbReference type="ChEBI" id="CHEBI:74495"/>
        <dbReference type="ChEBI" id="CHEBI:82748"/>
        <dbReference type="EC" id="2.1.1.198"/>
    </reaction>
</comment>
<reference evidence="9 10" key="1">
    <citation type="submission" date="2020-04" db="EMBL/GenBank/DDBJ databases">
        <title>Draft genome of Leeia sp. IMCC25680.</title>
        <authorList>
            <person name="Song J."/>
            <person name="Cho J.-C."/>
        </authorList>
    </citation>
    <scope>NUCLEOTIDE SEQUENCE [LARGE SCALE GENOMIC DNA]</scope>
    <source>
        <strain evidence="9 10">IMCC25680</strain>
    </source>
</reference>
<keyword evidence="10" id="KW-1185">Reference proteome</keyword>
<dbReference type="PANTHER" id="PTHR46111:SF1">
    <property type="entry name" value="RIBOSOMAL RNA SMALL SUBUNIT METHYLTRANSFERASE I"/>
    <property type="match status" value="1"/>
</dbReference>
<protein>
    <recommendedName>
        <fullName evidence="6">Ribosomal RNA small subunit methyltransferase I</fullName>
        <ecNumber evidence="6">2.1.1.198</ecNumber>
    </recommendedName>
    <alternativeName>
        <fullName evidence="6">16S rRNA 2'-O-ribose C1402 methyltransferase</fullName>
    </alternativeName>
    <alternativeName>
        <fullName evidence="6">rRNA (cytidine-2'-O-)-methyltransferase RsmI</fullName>
    </alternativeName>
</protein>
<dbReference type="InterPro" id="IPR014777">
    <property type="entry name" value="4pyrrole_Mease_sub1"/>
</dbReference>
<evidence type="ECO:0000256" key="3">
    <source>
        <dbReference type="ARBA" id="ARBA00022603"/>
    </source>
</evidence>
<comment type="caution">
    <text evidence="9">The sequence shown here is derived from an EMBL/GenBank/DDBJ whole genome shotgun (WGS) entry which is preliminary data.</text>
</comment>
<dbReference type="SUPFAM" id="SSF53790">
    <property type="entry name" value="Tetrapyrrole methylase"/>
    <property type="match status" value="1"/>
</dbReference>
<evidence type="ECO:0000259" key="8">
    <source>
        <dbReference type="Pfam" id="PF23016"/>
    </source>
</evidence>
<evidence type="ECO:0000256" key="4">
    <source>
        <dbReference type="ARBA" id="ARBA00022679"/>
    </source>
</evidence>
<keyword evidence="1 6" id="KW-0963">Cytoplasm</keyword>
<gene>
    <name evidence="6 9" type="primary">rsmI</name>
    <name evidence="9" type="ORF">HF682_14420</name>
</gene>
<dbReference type="InterPro" id="IPR014776">
    <property type="entry name" value="4pyrrole_Mease_sub2"/>
</dbReference>
<sequence>MAQPDNRTVGTLYVVATPIGNLQDLTVRARDVLSRVTLLAAEDTRVSSGLMRHIGAQPRMLAVHEHNERAAAEKLLQHLQAGEDVALVSDAGTPGISDPGARVVAAMHQAGVRVEPLPGPSAVVTALSASGFERTAFRFIGFLPPKHNARLEAIRALSDATELLVLYEAPHRILDCMQDLLTGLGAAREVVVCRELTKTFETIRRGTLGELLPWMQADPNQQRGEFVIVLDGAPERVSEGLEEEQERVLQILLAELPVKQAVALATRISGAPRNLLYSRALELKAQED</sequence>
<dbReference type="FunFam" id="3.30.950.10:FF:000002">
    <property type="entry name" value="Ribosomal RNA small subunit methyltransferase I"/>
    <property type="match status" value="1"/>
</dbReference>
<dbReference type="EC" id="2.1.1.198" evidence="6"/>
<feature type="domain" description="Tetrapyrrole methylase" evidence="7">
    <location>
        <begin position="11"/>
        <end position="211"/>
    </location>
</feature>
<evidence type="ECO:0000256" key="1">
    <source>
        <dbReference type="ARBA" id="ARBA00022490"/>
    </source>
</evidence>
<evidence type="ECO:0000256" key="5">
    <source>
        <dbReference type="ARBA" id="ARBA00022691"/>
    </source>
</evidence>
<comment type="similarity">
    <text evidence="6">Belongs to the methyltransferase superfamily. RsmI family.</text>
</comment>
<dbReference type="Pfam" id="PF23016">
    <property type="entry name" value="RsmI_C"/>
    <property type="match status" value="1"/>
</dbReference>
<dbReference type="PIRSF" id="PIRSF005917">
    <property type="entry name" value="MTase_YraL"/>
    <property type="match status" value="1"/>
</dbReference>
<dbReference type="NCBIfam" id="TIGR00096">
    <property type="entry name" value="16S rRNA (cytidine(1402)-2'-O)-methyltransferase"/>
    <property type="match status" value="1"/>
</dbReference>
<dbReference type="EMBL" id="JABAIM010000003">
    <property type="protein sequence ID" value="NLR76358.1"/>
    <property type="molecule type" value="Genomic_DNA"/>
</dbReference>
<dbReference type="FunFam" id="3.40.1010.10:FF:000007">
    <property type="entry name" value="Ribosomal RNA small subunit methyltransferase I"/>
    <property type="match status" value="1"/>
</dbReference>
<dbReference type="CDD" id="cd11648">
    <property type="entry name" value="RsmI"/>
    <property type="match status" value="1"/>
</dbReference>
<evidence type="ECO:0000313" key="10">
    <source>
        <dbReference type="Proteomes" id="UP000587991"/>
    </source>
</evidence>
<dbReference type="InterPro" id="IPR035996">
    <property type="entry name" value="4pyrrol_Methylase_sf"/>
</dbReference>
<name>A0A847SGH4_9NEIS</name>
<keyword evidence="3 6" id="KW-0489">Methyltransferase</keyword>
<dbReference type="Proteomes" id="UP000587991">
    <property type="component" value="Unassembled WGS sequence"/>
</dbReference>
<dbReference type="GO" id="GO:0005737">
    <property type="term" value="C:cytoplasm"/>
    <property type="evidence" value="ECO:0007669"/>
    <property type="project" value="UniProtKB-SubCell"/>
</dbReference>
<dbReference type="RefSeq" id="WP_168878017.1">
    <property type="nucleotide sequence ID" value="NZ_JABAIM010000003.1"/>
</dbReference>
<dbReference type="InterPro" id="IPR018063">
    <property type="entry name" value="SAM_MeTrfase_RsmI_CS"/>
</dbReference>
<dbReference type="PANTHER" id="PTHR46111">
    <property type="entry name" value="RIBOSOMAL RNA SMALL SUBUNIT METHYLTRANSFERASE I"/>
    <property type="match status" value="1"/>
</dbReference>
<keyword evidence="5 6" id="KW-0949">S-adenosyl-L-methionine</keyword>
<comment type="subcellular location">
    <subcellularLocation>
        <location evidence="6">Cytoplasm</location>
    </subcellularLocation>
</comment>
<dbReference type="AlphaFoldDB" id="A0A847SGH4"/>
<dbReference type="GO" id="GO:0070677">
    <property type="term" value="F:rRNA (cytosine-2'-O-)-methyltransferase activity"/>
    <property type="evidence" value="ECO:0007669"/>
    <property type="project" value="UniProtKB-UniRule"/>
</dbReference>
<comment type="function">
    <text evidence="6">Catalyzes the 2'-O-methylation of the ribose of cytidine 1402 (C1402) in 16S rRNA.</text>
</comment>
<feature type="domain" description="RsmI HTH" evidence="8">
    <location>
        <begin position="240"/>
        <end position="284"/>
    </location>
</feature>
<evidence type="ECO:0000313" key="9">
    <source>
        <dbReference type="EMBL" id="NLR76358.1"/>
    </source>
</evidence>
<dbReference type="HAMAP" id="MF_01877">
    <property type="entry name" value="16SrRNA_methyltr_I"/>
    <property type="match status" value="1"/>
</dbReference>
<dbReference type="Gene3D" id="3.40.1010.10">
    <property type="entry name" value="Cobalt-precorrin-4 Transmethylase, Domain 1"/>
    <property type="match status" value="1"/>
</dbReference>
<evidence type="ECO:0000259" key="7">
    <source>
        <dbReference type="Pfam" id="PF00590"/>
    </source>
</evidence>
<accession>A0A847SGH4</accession>
<dbReference type="Gene3D" id="3.30.950.10">
    <property type="entry name" value="Methyltransferase, Cobalt-precorrin-4 Transmethylase, Domain 2"/>
    <property type="match status" value="1"/>
</dbReference>
<keyword evidence="2 6" id="KW-0698">rRNA processing</keyword>
<proteinExistence type="inferred from homology"/>
<organism evidence="9 10">
    <name type="scientific">Leeia aquatica</name>
    <dbReference type="NCBI Taxonomy" id="2725557"/>
    <lineage>
        <taxon>Bacteria</taxon>
        <taxon>Pseudomonadati</taxon>
        <taxon>Pseudomonadota</taxon>
        <taxon>Betaproteobacteria</taxon>
        <taxon>Neisseriales</taxon>
        <taxon>Leeiaceae</taxon>
        <taxon>Leeia</taxon>
    </lineage>
</organism>
<dbReference type="InterPro" id="IPR008189">
    <property type="entry name" value="rRNA_ssu_MeTfrase_I"/>
</dbReference>
<dbReference type="InterPro" id="IPR053910">
    <property type="entry name" value="RsmI_HTH"/>
</dbReference>